<evidence type="ECO:0000256" key="1">
    <source>
        <dbReference type="SAM" id="Coils"/>
    </source>
</evidence>
<dbReference type="HOGENOM" id="CLU_365847_0_0_1"/>
<reference evidence="4" key="1">
    <citation type="journal article" date="2006" name="PLoS Biol.">
        <title>Macronuclear genome sequence of the ciliate Tetrahymena thermophila, a model eukaryote.</title>
        <authorList>
            <person name="Eisen J.A."/>
            <person name="Coyne R.S."/>
            <person name="Wu M."/>
            <person name="Wu D."/>
            <person name="Thiagarajan M."/>
            <person name="Wortman J.R."/>
            <person name="Badger J.H."/>
            <person name="Ren Q."/>
            <person name="Amedeo P."/>
            <person name="Jones K.M."/>
            <person name="Tallon L.J."/>
            <person name="Delcher A.L."/>
            <person name="Salzberg S.L."/>
            <person name="Silva J.C."/>
            <person name="Haas B.J."/>
            <person name="Majoros W.H."/>
            <person name="Farzad M."/>
            <person name="Carlton J.M."/>
            <person name="Smith R.K. Jr."/>
            <person name="Garg J."/>
            <person name="Pearlman R.E."/>
            <person name="Karrer K.M."/>
            <person name="Sun L."/>
            <person name="Manning G."/>
            <person name="Elde N.C."/>
            <person name="Turkewitz A.P."/>
            <person name="Asai D.J."/>
            <person name="Wilkes D.E."/>
            <person name="Wang Y."/>
            <person name="Cai H."/>
            <person name="Collins K."/>
            <person name="Stewart B.A."/>
            <person name="Lee S.R."/>
            <person name="Wilamowska K."/>
            <person name="Weinberg Z."/>
            <person name="Ruzzo W.L."/>
            <person name="Wloga D."/>
            <person name="Gaertig J."/>
            <person name="Frankel J."/>
            <person name="Tsao C.-C."/>
            <person name="Gorovsky M.A."/>
            <person name="Keeling P.J."/>
            <person name="Waller R.F."/>
            <person name="Patron N.J."/>
            <person name="Cherry J.M."/>
            <person name="Stover N.A."/>
            <person name="Krieger C.J."/>
            <person name="del Toro C."/>
            <person name="Ryder H.F."/>
            <person name="Williamson S.C."/>
            <person name="Barbeau R.A."/>
            <person name="Hamilton E.P."/>
            <person name="Orias E."/>
        </authorList>
    </citation>
    <scope>NUCLEOTIDE SEQUENCE [LARGE SCALE GENOMIC DNA]</scope>
    <source>
        <strain evidence="4">SB210</strain>
    </source>
</reference>
<feature type="coiled-coil region" evidence="1">
    <location>
        <begin position="517"/>
        <end position="544"/>
    </location>
</feature>
<sequence length="763" mass="89361">MISHNFVRGNPFENAKLQKNLRLKDETHNLVEQRLSSSPFSRNQNSSSTYQPSQSTIESKSYIILDNNQNKHLSDDRKLQQKHALQANNTSNLSFFASEEQQNLTEKSMFQNIEIQKQVENTKSVEQLSYRRCYTPNLLRSTKQYEDCQQNSQFQFNDAGNLSSNQNVNYISNNQHPEFMYQIKNRRISKRHQDNQIQQKIDIKKQDIQWILQEDKKTINHLIENSGLKNGNVIASNQINGQDLQYLLQNNYKNVQKSKFQETGEQQQQGNSSSDTKRKSLNNKFDWKKRLVSDINEQISQTECIQNENLNKIQLNKLIPLKIKCKTEGPSKRNSKEEEYSKELIQQQSNHKVFNLLDSIEPTSVQKQDDKPSLPEVIKNCGKEIAPHPRNFPTHIFSDKINYFDLLKKLSQNCKKSEIRSISTNPKSKQDHNIFAHESPQKQKSCTRKQIQMANQSPIQLPKDTQDISDNQFNNQDSSDQDIVQDLLNVTLKPKQIQINKGMFNSIKFYGRLSSVRRNKSKENARKIQEINLLQKQNQKYIQDTFYHHQQQQQQLNRSVNYFDNRQIFNQDILHQNLNHHDQLNQIQNHLKLDSNQKKVSVLSSVNSLELEPVQQFSEDFLQSFIEKQNKINTFYTRFNQKKQKDSPLKSVRGNQSIYKAESPIKINSISPQKNASSPNKNKSFVNNNHNSKKDQNTKLLTPLIQPCYKPVEANKYNQIYSKMLQSKKEQDIMPWDYSQRDSHLHDIDQYLNLIEKTGIIQG</sequence>
<feature type="region of interest" description="Disordered" evidence="2">
    <location>
        <begin position="457"/>
        <end position="478"/>
    </location>
</feature>
<accession>Q22MP8</accession>
<evidence type="ECO:0000256" key="2">
    <source>
        <dbReference type="SAM" id="MobiDB-lite"/>
    </source>
</evidence>
<feature type="region of interest" description="Disordered" evidence="2">
    <location>
        <begin position="34"/>
        <end position="55"/>
    </location>
</feature>
<dbReference type="RefSeq" id="XP_976972.1">
    <property type="nucleotide sequence ID" value="XM_971879.2"/>
</dbReference>
<dbReference type="KEGG" id="tet:TTHERM_00031740"/>
<evidence type="ECO:0000313" key="4">
    <source>
        <dbReference type="Proteomes" id="UP000009168"/>
    </source>
</evidence>
<feature type="region of interest" description="Disordered" evidence="2">
    <location>
        <begin position="420"/>
        <end position="443"/>
    </location>
</feature>
<feature type="compositionally biased region" description="Polar residues" evidence="2">
    <location>
        <begin position="259"/>
        <end position="274"/>
    </location>
</feature>
<keyword evidence="4" id="KW-1185">Reference proteome</keyword>
<name>Q22MP8_TETTS</name>
<dbReference type="GeneID" id="7828702"/>
<feature type="compositionally biased region" description="Basic and acidic residues" evidence="2">
    <location>
        <begin position="428"/>
        <end position="441"/>
    </location>
</feature>
<feature type="region of interest" description="Disordered" evidence="2">
    <location>
        <begin position="663"/>
        <end position="698"/>
    </location>
</feature>
<dbReference type="EMBL" id="GG662720">
    <property type="protein sequence ID" value="EAR86489.1"/>
    <property type="molecule type" value="Genomic_DNA"/>
</dbReference>
<feature type="compositionally biased region" description="Low complexity" evidence="2">
    <location>
        <begin position="36"/>
        <end position="48"/>
    </location>
</feature>
<keyword evidence="1" id="KW-0175">Coiled coil</keyword>
<gene>
    <name evidence="3" type="ORF">TTHERM_00031740</name>
</gene>
<dbReference type="InParanoid" id="Q22MP8"/>
<feature type="compositionally biased region" description="Polar residues" evidence="2">
    <location>
        <begin position="468"/>
        <end position="478"/>
    </location>
</feature>
<dbReference type="AlphaFoldDB" id="Q22MP8"/>
<dbReference type="Proteomes" id="UP000009168">
    <property type="component" value="Unassembled WGS sequence"/>
</dbReference>
<feature type="compositionally biased region" description="Low complexity" evidence="2">
    <location>
        <begin position="677"/>
        <end position="690"/>
    </location>
</feature>
<feature type="region of interest" description="Disordered" evidence="2">
    <location>
        <begin position="259"/>
        <end position="282"/>
    </location>
</feature>
<proteinExistence type="predicted"/>
<organism evidence="3 4">
    <name type="scientific">Tetrahymena thermophila (strain SB210)</name>
    <dbReference type="NCBI Taxonomy" id="312017"/>
    <lineage>
        <taxon>Eukaryota</taxon>
        <taxon>Sar</taxon>
        <taxon>Alveolata</taxon>
        <taxon>Ciliophora</taxon>
        <taxon>Intramacronucleata</taxon>
        <taxon>Oligohymenophorea</taxon>
        <taxon>Hymenostomatida</taxon>
        <taxon>Tetrahymenina</taxon>
        <taxon>Tetrahymenidae</taxon>
        <taxon>Tetrahymena</taxon>
    </lineage>
</organism>
<protein>
    <submittedName>
        <fullName evidence="3">Uncharacterized protein</fullName>
    </submittedName>
</protein>
<feature type="compositionally biased region" description="Polar residues" evidence="2">
    <location>
        <begin position="666"/>
        <end position="676"/>
    </location>
</feature>
<evidence type="ECO:0000313" key="3">
    <source>
        <dbReference type="EMBL" id="EAR86489.1"/>
    </source>
</evidence>